<reference evidence="1" key="6">
    <citation type="journal article" date="2002" name="Nature">
        <title>Analysis of the mouse transcriptome based on functional annotation of 60,770 full-length cDNAs.</title>
        <authorList>
            <consortium name="The FANTOM Consortium and the RIKEN Genome Exploration Research Group Phase I and II Team"/>
        </authorList>
    </citation>
    <scope>NUCLEOTIDE SEQUENCE</scope>
    <source>
        <strain evidence="1">C57BL/6J</strain>
        <tissue evidence="1">Hypothalamus</tissue>
    </source>
</reference>
<evidence type="ECO:0000313" key="1">
    <source>
        <dbReference type="EMBL" id="BAC30027.1"/>
    </source>
</evidence>
<reference evidence="1" key="3">
    <citation type="journal article" date="2000" name="Genome Res.">
        <title>RIKEN integrated sequence analysis (RISA) system--384-format sequencing pipeline with 384 multicapillary sequencer.</title>
        <authorList>
            <person name="Shibata K."/>
            <person name="Itoh M."/>
            <person name="Aizawa K."/>
            <person name="Nagaoka S."/>
            <person name="Sasaki N."/>
            <person name="Carninci P."/>
            <person name="Konno H."/>
            <person name="Akiyama J."/>
            <person name="Nishi K."/>
            <person name="Kitsunai T."/>
            <person name="Tashiro H."/>
            <person name="Itoh M."/>
            <person name="Sumi N."/>
            <person name="Ishii Y."/>
            <person name="Nakamura S."/>
            <person name="Hazama M."/>
            <person name="Nishine T."/>
            <person name="Harada A."/>
            <person name="Yamamoto R."/>
            <person name="Matsumoto H."/>
            <person name="Sakaguchi S."/>
            <person name="Ikegami T."/>
            <person name="Kashiwagi K."/>
            <person name="Fujiwake S."/>
            <person name="Inoue K."/>
            <person name="Togawa Y."/>
            <person name="Izawa M."/>
            <person name="Ohara E."/>
            <person name="Watahiki M."/>
            <person name="Yoneda Y."/>
            <person name="Ishikawa T."/>
            <person name="Ozawa K."/>
            <person name="Tanaka T."/>
            <person name="Matsuura S."/>
            <person name="Kawai J."/>
            <person name="Okazaki Y."/>
            <person name="Muramatsu M."/>
            <person name="Inoue Y."/>
            <person name="Kira A."/>
            <person name="Hayashizaki Y."/>
        </authorList>
    </citation>
    <scope>NUCLEOTIDE SEQUENCE</scope>
    <source>
        <strain evidence="1">C57BL/6J</strain>
        <tissue evidence="1">Hypothalamus</tissue>
    </source>
</reference>
<reference evidence="1" key="4">
    <citation type="journal article" date="2001" name="Nature">
        <title>Functional annotation of a full-length mouse cDNA collection.</title>
        <authorList>
            <consortium name="The RIKEN Genome Exploration Research Group Phase II Team and the FANTOM Consortium"/>
        </authorList>
    </citation>
    <scope>NUCLEOTIDE SEQUENCE</scope>
    <source>
        <strain evidence="1">C57BL/6J</strain>
        <tissue evidence="1">Hypothalamus</tissue>
    </source>
</reference>
<gene>
    <name evidence="2" type="primary">Prrx1</name>
</gene>
<dbReference type="EMBL" id="AK038524">
    <property type="protein sequence ID" value="BAC30027.1"/>
    <property type="molecule type" value="mRNA"/>
</dbReference>
<evidence type="ECO:0000313" key="2">
    <source>
        <dbReference type="MGI" id="MGI:97712"/>
    </source>
</evidence>
<reference evidence="1" key="5">
    <citation type="submission" date="2001-07" db="EMBL/GenBank/DDBJ databases">
        <authorList>
            <person name="Adachi J."/>
            <person name="Aizawa K."/>
            <person name="Akimura T."/>
            <person name="Arakawa T."/>
            <person name="Bono H."/>
            <person name="Carninci P."/>
            <person name="Fukuda S."/>
            <person name="Furuno M."/>
            <person name="Hanagaki T."/>
            <person name="Hara A."/>
            <person name="Hashizume W."/>
            <person name="Hayashida K."/>
            <person name="Hayatsu N."/>
            <person name="Hiramoto K."/>
            <person name="Hiraoka T."/>
            <person name="Hirozane T."/>
            <person name="Hori F."/>
            <person name="Imotani K."/>
            <person name="Ishii Y."/>
            <person name="Itoh M."/>
            <person name="Kagawa I."/>
            <person name="Kasukawa T."/>
            <person name="Katoh H."/>
            <person name="Kawai J."/>
            <person name="Kojima Y."/>
            <person name="Kondo S."/>
            <person name="Konno H."/>
            <person name="Kouda M."/>
            <person name="Koya S."/>
            <person name="Kurihara C."/>
            <person name="Matsuyama T."/>
            <person name="Miyazaki A."/>
            <person name="Murata M."/>
            <person name="Nakamura M."/>
            <person name="Nishi K."/>
            <person name="Nomura K."/>
            <person name="Numazaki R."/>
            <person name="Ohno M."/>
            <person name="Ohsato N."/>
            <person name="Okazaki Y."/>
            <person name="Saito R."/>
            <person name="Saitoh H."/>
            <person name="Sakai C."/>
            <person name="Sakai K."/>
            <person name="Sakazume N."/>
            <person name="Sano H."/>
            <person name="Sasaki D."/>
            <person name="Shibata K."/>
            <person name="Shinagawa A."/>
            <person name="Shiraki T."/>
            <person name="Sogabe Y."/>
            <person name="Tagami M."/>
            <person name="Tagawa A."/>
            <person name="Takahashi F."/>
            <person name="Takaku-Akahira S."/>
            <person name="Takeda Y."/>
            <person name="Tanaka T."/>
            <person name="Tomaru A."/>
            <person name="Toya T."/>
            <person name="Yasunishi A."/>
            <person name="Muramatsu M."/>
            <person name="Hayashizaki Y."/>
        </authorList>
    </citation>
    <scope>NUCLEOTIDE SEQUENCE</scope>
    <source>
        <strain evidence="1">C57BL/6J</strain>
        <tissue evidence="1">Hypothalamus</tissue>
    </source>
</reference>
<reference evidence="1" key="1">
    <citation type="journal article" date="1999" name="Methods Enzymol.">
        <title>High-efficiency full-length cDNA cloning.</title>
        <authorList>
            <person name="Carninci P."/>
            <person name="Hayashizaki Y."/>
        </authorList>
    </citation>
    <scope>NUCLEOTIDE SEQUENCE</scope>
    <source>
        <strain evidence="1">C57BL/6J</strain>
        <tissue evidence="1">Hypothalamus</tissue>
    </source>
</reference>
<dbReference type="AlphaFoldDB" id="Q8BGB1"/>
<accession>Q8BGB1</accession>
<dbReference type="MGI" id="MGI:97712">
    <property type="gene designation" value="Prrx1"/>
</dbReference>
<reference evidence="1" key="2">
    <citation type="journal article" date="2000" name="Genome Res.">
        <title>Normalization and subtraction of cap-trapper-selected cDNAs to prepare full-length cDNA libraries for rapid discovery of new genes.</title>
        <authorList>
            <person name="Carninci P."/>
            <person name="Shibata Y."/>
            <person name="Hayatsu N."/>
            <person name="Sugahara Y."/>
            <person name="Shibata K."/>
            <person name="Itoh M."/>
            <person name="Konno H."/>
            <person name="Okazaki Y."/>
            <person name="Muramatsu M."/>
            <person name="Hayashizaki Y."/>
        </authorList>
    </citation>
    <scope>NUCLEOTIDE SEQUENCE</scope>
    <source>
        <strain evidence="1">C57BL/6J</strain>
        <tissue evidence="1">Hypothalamus</tissue>
    </source>
</reference>
<reference evidence="1" key="7">
    <citation type="journal article" date="2005" name="Science">
        <title>The Transcriptional Landscape of the Mammalian Genome.</title>
        <authorList>
            <consortium name="The FANTOM Consortium"/>
            <consortium name="Riken Genome Exploration Research Group and Genome Science Group (Genome Network Project Core Group)"/>
        </authorList>
    </citation>
    <scope>NUCLEOTIDE SEQUENCE</scope>
    <source>
        <strain evidence="1">C57BL/6J</strain>
        <tissue evidence="1">Hypothalamus</tissue>
    </source>
</reference>
<sequence length="108" mass="12403">MTSLSYSNLTLHCIGKAKMYKIGKLSKFYLMAQAFFLDQQNLSKAEVSILGCGILRQWLTWLAHETRDREQTLVRENGFLTSIACLRRTGNQVIKAVICLWSESWAEK</sequence>
<reference evidence="1" key="8">
    <citation type="journal article" date="2005" name="Science">
        <title>Antisense Transcription in the Mammalian Transcriptome.</title>
        <authorList>
            <consortium name="RIKEN Genome Exploration Research Group and Genome Science Group (Genome Network Project Core Group) and the FANTOM Consortium"/>
        </authorList>
    </citation>
    <scope>NUCLEOTIDE SEQUENCE</scope>
    <source>
        <strain evidence="1">C57BL/6J</strain>
        <tissue evidence="1">Hypothalamus</tissue>
    </source>
</reference>
<organism evidence="1">
    <name type="scientific">Mus musculus</name>
    <name type="common">Mouse</name>
    <dbReference type="NCBI Taxonomy" id="10090"/>
    <lineage>
        <taxon>Eukaryota</taxon>
        <taxon>Metazoa</taxon>
        <taxon>Chordata</taxon>
        <taxon>Craniata</taxon>
        <taxon>Vertebrata</taxon>
        <taxon>Euteleostomi</taxon>
        <taxon>Mammalia</taxon>
        <taxon>Eutheria</taxon>
        <taxon>Euarchontoglires</taxon>
        <taxon>Glires</taxon>
        <taxon>Rodentia</taxon>
        <taxon>Myomorpha</taxon>
        <taxon>Muroidea</taxon>
        <taxon>Muridae</taxon>
        <taxon>Murinae</taxon>
        <taxon>Mus</taxon>
        <taxon>Mus</taxon>
    </lineage>
</organism>
<proteinExistence type="evidence at transcript level"/>
<name>Q8BGB1_MOUSE</name>
<protein>
    <submittedName>
        <fullName evidence="1">Uncharacterized protein</fullName>
    </submittedName>
</protein>
<dbReference type="AGR" id="MGI:97712"/>